<organism evidence="1 2">
    <name type="scientific">Rhodotorula toruloides</name>
    <name type="common">Yeast</name>
    <name type="synonym">Rhodosporidium toruloides</name>
    <dbReference type="NCBI Taxonomy" id="5286"/>
    <lineage>
        <taxon>Eukaryota</taxon>
        <taxon>Fungi</taxon>
        <taxon>Dikarya</taxon>
        <taxon>Basidiomycota</taxon>
        <taxon>Pucciniomycotina</taxon>
        <taxon>Microbotryomycetes</taxon>
        <taxon>Sporidiobolales</taxon>
        <taxon>Sporidiobolaceae</taxon>
        <taxon>Rhodotorula</taxon>
    </lineage>
</organism>
<evidence type="ECO:0000313" key="2">
    <source>
        <dbReference type="Proteomes" id="UP000321518"/>
    </source>
</evidence>
<accession>A0A511KCY4</accession>
<evidence type="ECO:0000313" key="1">
    <source>
        <dbReference type="EMBL" id="GEM08238.1"/>
    </source>
</evidence>
<protein>
    <recommendedName>
        <fullName evidence="3">Proteophosphoglycan ppg4</fullName>
    </recommendedName>
</protein>
<comment type="caution">
    <text evidence="1">The sequence shown here is derived from an EMBL/GenBank/DDBJ whole genome shotgun (WGS) entry which is preliminary data.</text>
</comment>
<dbReference type="AlphaFoldDB" id="A0A511KCY4"/>
<evidence type="ECO:0008006" key="3">
    <source>
        <dbReference type="Google" id="ProtNLM"/>
    </source>
</evidence>
<dbReference type="Proteomes" id="UP000321518">
    <property type="component" value="Unassembled WGS sequence"/>
</dbReference>
<sequence>MLDSIPAELLARIVDLAAPAGKPYSVVQRARYELPKNLNLVNRAVGQRAQHLMWQDLRLKLLEDEGVLQFTPKRFADAVATLSITVEPASKPKEGSYAKPVEEHLQILANLPSIQTLFGRLDSLFVMNGVLDMRNLASACTLSLTRLATCGFLYS</sequence>
<name>A0A511KCY4_RHOTO</name>
<proteinExistence type="predicted"/>
<dbReference type="OrthoDB" id="10282877at2759"/>
<dbReference type="EMBL" id="BJWK01000005">
    <property type="protein sequence ID" value="GEM08238.1"/>
    <property type="molecule type" value="Genomic_DNA"/>
</dbReference>
<gene>
    <name evidence="1" type="ORF">Rt10032_c05g2255</name>
</gene>
<reference evidence="1 2" key="1">
    <citation type="submission" date="2019-07" db="EMBL/GenBank/DDBJ databases">
        <title>Rhodotorula toruloides NBRC10032 genome sequencing.</title>
        <authorList>
            <person name="Shida Y."/>
            <person name="Takaku H."/>
            <person name="Ogasawara W."/>
            <person name="Mori K."/>
        </authorList>
    </citation>
    <scope>NUCLEOTIDE SEQUENCE [LARGE SCALE GENOMIC DNA]</scope>
    <source>
        <strain evidence="1 2">NBRC10032</strain>
    </source>
</reference>